<evidence type="ECO:0000256" key="1">
    <source>
        <dbReference type="ARBA" id="ARBA00004196"/>
    </source>
</evidence>
<dbReference type="InterPro" id="IPR056413">
    <property type="entry name" value="TPR_CcmH_CycH"/>
</dbReference>
<accession>A0AAN1WK11</accession>
<evidence type="ECO:0000256" key="5">
    <source>
        <dbReference type="PROSITE-ProRule" id="PRU00339"/>
    </source>
</evidence>
<keyword evidence="6" id="KW-0812">Transmembrane</keyword>
<comment type="subcellular location">
    <subcellularLocation>
        <location evidence="1">Cell envelope</location>
    </subcellularLocation>
</comment>
<dbReference type="InterPro" id="IPR017560">
    <property type="entry name" value="Cyt_c_biogenesis_CcmI"/>
</dbReference>
<feature type="repeat" description="TPR" evidence="5">
    <location>
        <begin position="164"/>
        <end position="197"/>
    </location>
</feature>
<dbReference type="PROSITE" id="PS50005">
    <property type="entry name" value="TPR"/>
    <property type="match status" value="1"/>
</dbReference>
<evidence type="ECO:0000259" key="7">
    <source>
        <dbReference type="Pfam" id="PF23892"/>
    </source>
</evidence>
<dbReference type="KEGG" id="marq:MARGE09_P3191"/>
<dbReference type="GO" id="GO:0030313">
    <property type="term" value="C:cell envelope"/>
    <property type="evidence" value="ECO:0007669"/>
    <property type="project" value="UniProtKB-SubCell"/>
</dbReference>
<dbReference type="InterPro" id="IPR056412">
    <property type="entry name" value="Ig_CycH"/>
</dbReference>
<organism evidence="9 10">
    <name type="scientific">Marinagarivorans cellulosilyticus</name>
    <dbReference type="NCBI Taxonomy" id="2721545"/>
    <lineage>
        <taxon>Bacteria</taxon>
        <taxon>Pseudomonadati</taxon>
        <taxon>Pseudomonadota</taxon>
        <taxon>Gammaproteobacteria</taxon>
        <taxon>Cellvibrionales</taxon>
        <taxon>Cellvibrionaceae</taxon>
        <taxon>Marinagarivorans</taxon>
    </lineage>
</organism>
<protein>
    <submittedName>
        <fullName evidence="9">Cytochrome c-type biogenesis protein CcmH</fullName>
    </submittedName>
</protein>
<feature type="domain" description="Cytochrome c-type biogenesis protein H Ig-like" evidence="7">
    <location>
        <begin position="317"/>
        <end position="421"/>
    </location>
</feature>
<evidence type="ECO:0000256" key="2">
    <source>
        <dbReference type="ARBA" id="ARBA00022737"/>
    </source>
</evidence>
<gene>
    <name evidence="9" type="ORF">MARGE09_P3191</name>
</gene>
<reference evidence="9 10" key="1">
    <citation type="journal article" date="2022" name="IScience">
        <title>An ultrasensitive nanofiber-based assay for enzymatic hydrolysis and deep-sea microbial degradation of cellulose.</title>
        <authorList>
            <person name="Tsudome M."/>
            <person name="Tachioka M."/>
            <person name="Miyazaki M."/>
            <person name="Uchimura K."/>
            <person name="Tsuda M."/>
            <person name="Takaki Y."/>
            <person name="Deguchi S."/>
        </authorList>
    </citation>
    <scope>NUCLEOTIDE SEQUENCE [LARGE SCALE GENOMIC DNA]</scope>
    <source>
        <strain evidence="9 10">GE09</strain>
    </source>
</reference>
<dbReference type="InterPro" id="IPR051263">
    <property type="entry name" value="C-type_cytochrome_biogenesis"/>
</dbReference>
<dbReference type="InterPro" id="IPR019734">
    <property type="entry name" value="TPR_rpt"/>
</dbReference>
<keyword evidence="4 5" id="KW-0802">TPR repeat</keyword>
<evidence type="ECO:0000256" key="6">
    <source>
        <dbReference type="SAM" id="Phobius"/>
    </source>
</evidence>
<evidence type="ECO:0000256" key="3">
    <source>
        <dbReference type="ARBA" id="ARBA00022748"/>
    </source>
</evidence>
<keyword evidence="6" id="KW-0472">Membrane</keyword>
<dbReference type="GO" id="GO:0005886">
    <property type="term" value="C:plasma membrane"/>
    <property type="evidence" value="ECO:0007669"/>
    <property type="project" value="TreeGrafter"/>
</dbReference>
<dbReference type="SUPFAM" id="SSF48452">
    <property type="entry name" value="TPR-like"/>
    <property type="match status" value="1"/>
</dbReference>
<dbReference type="InterPro" id="IPR011990">
    <property type="entry name" value="TPR-like_helical_dom_sf"/>
</dbReference>
<dbReference type="AlphaFoldDB" id="A0AAN1WK11"/>
<keyword evidence="10" id="KW-1185">Reference proteome</keyword>
<dbReference type="EMBL" id="AP023086">
    <property type="protein sequence ID" value="BCD98990.1"/>
    <property type="molecule type" value="Genomic_DNA"/>
</dbReference>
<evidence type="ECO:0000313" key="9">
    <source>
        <dbReference type="EMBL" id="BCD98990.1"/>
    </source>
</evidence>
<dbReference type="Pfam" id="PF23892">
    <property type="entry name" value="Ig_CycH"/>
    <property type="match status" value="1"/>
</dbReference>
<evidence type="ECO:0000313" key="10">
    <source>
        <dbReference type="Proteomes" id="UP001320119"/>
    </source>
</evidence>
<evidence type="ECO:0000256" key="4">
    <source>
        <dbReference type="ARBA" id="ARBA00022803"/>
    </source>
</evidence>
<dbReference type="PANTHER" id="PTHR47870">
    <property type="entry name" value="CYTOCHROME C-TYPE BIOGENESIS PROTEIN CCMH"/>
    <property type="match status" value="1"/>
</dbReference>
<feature type="transmembrane region" description="Helical" evidence="6">
    <location>
        <begin position="6"/>
        <end position="27"/>
    </location>
</feature>
<sequence length="426" mass="46466">MAFWQGVLILAALGAVFILWPIFKLPLTRGLASKPVRRDVTQAALYKEHLDDLDRLLKNGDVEQDQYNALKTELQRTLVVESDGLTEVSTRPGGSILLVGLAVAAPLLATFLYFQWGAKPDWDIYTLMESERDNPAKTQAEFEQFTKELLITVRSRLKQQPENHQMRYLLAERSMAVKDYDEAISAYKELLEIEPNSPTMAIKLAQALFVREGNKVTPEVAHFTDIAVKGAPFMYQALEMSGLVAFHNNDYRNAVIFWQRAKGQLDPNSRSAQALDGAINKAARAAIAAGEDLTSEPSEVAKTSANQESAAADKGFDVSVSIADGISASPGDTVFVYARAWKGAKMPLAIQRITVADLPKTIRLDTSMAMAPGMDLTTASELELLARISKSGSPVPQSGDWQATLGPVSLGDGIDSQSLVIAEKVP</sequence>
<dbReference type="Proteomes" id="UP001320119">
    <property type="component" value="Chromosome"/>
</dbReference>
<feature type="domain" description="Cytochrome c-type biogenesis protein H TPR" evidence="8">
    <location>
        <begin position="146"/>
        <end position="270"/>
    </location>
</feature>
<dbReference type="GO" id="GO:0017004">
    <property type="term" value="P:cytochrome complex assembly"/>
    <property type="evidence" value="ECO:0007669"/>
    <property type="project" value="UniProtKB-KW"/>
</dbReference>
<dbReference type="PANTHER" id="PTHR47870:SF4">
    <property type="entry name" value="CYTOCHROME C-TYPE BIOGENESIS PROTEIN CYCH"/>
    <property type="match status" value="1"/>
</dbReference>
<feature type="transmembrane region" description="Helical" evidence="6">
    <location>
        <begin position="96"/>
        <end position="116"/>
    </location>
</feature>
<name>A0AAN1WK11_9GAMM</name>
<dbReference type="Gene3D" id="1.25.40.10">
    <property type="entry name" value="Tetratricopeptide repeat domain"/>
    <property type="match status" value="1"/>
</dbReference>
<dbReference type="Pfam" id="PF23914">
    <property type="entry name" value="TPR_CcmH_CycH"/>
    <property type="match status" value="1"/>
</dbReference>
<evidence type="ECO:0000259" key="8">
    <source>
        <dbReference type="Pfam" id="PF23914"/>
    </source>
</evidence>
<keyword evidence="2" id="KW-0677">Repeat</keyword>
<keyword evidence="3" id="KW-0201">Cytochrome c-type biogenesis</keyword>
<keyword evidence="6" id="KW-1133">Transmembrane helix</keyword>
<dbReference type="RefSeq" id="WP_236983796.1">
    <property type="nucleotide sequence ID" value="NZ_AP023086.1"/>
</dbReference>
<proteinExistence type="predicted"/>
<dbReference type="NCBIfam" id="TIGR03142">
    <property type="entry name" value="cytochro_ccmI"/>
    <property type="match status" value="1"/>
</dbReference>